<protein>
    <submittedName>
        <fullName evidence="1">Uncharacterized protein</fullName>
    </submittedName>
</protein>
<dbReference type="AlphaFoldDB" id="A0A438F9U0"/>
<name>A0A438F9U0_VITVI</name>
<accession>A0A438F9U0</accession>
<dbReference type="Proteomes" id="UP000288805">
    <property type="component" value="Unassembled WGS sequence"/>
</dbReference>
<evidence type="ECO:0000313" key="2">
    <source>
        <dbReference type="Proteomes" id="UP000288805"/>
    </source>
</evidence>
<evidence type="ECO:0000313" key="1">
    <source>
        <dbReference type="EMBL" id="RVW56718.1"/>
    </source>
</evidence>
<sequence>MNRNVTRNQWSSIWWSLADRERIRTLLSCSFLIHFPVLAAYAMKDCAILNVWRYDHVISRNYGG</sequence>
<organism evidence="1 2">
    <name type="scientific">Vitis vinifera</name>
    <name type="common">Grape</name>
    <dbReference type="NCBI Taxonomy" id="29760"/>
    <lineage>
        <taxon>Eukaryota</taxon>
        <taxon>Viridiplantae</taxon>
        <taxon>Streptophyta</taxon>
        <taxon>Embryophyta</taxon>
        <taxon>Tracheophyta</taxon>
        <taxon>Spermatophyta</taxon>
        <taxon>Magnoliopsida</taxon>
        <taxon>eudicotyledons</taxon>
        <taxon>Gunneridae</taxon>
        <taxon>Pentapetalae</taxon>
        <taxon>rosids</taxon>
        <taxon>Vitales</taxon>
        <taxon>Vitaceae</taxon>
        <taxon>Viteae</taxon>
        <taxon>Vitis</taxon>
    </lineage>
</organism>
<reference evidence="1 2" key="1">
    <citation type="journal article" date="2018" name="PLoS Genet.">
        <title>Population sequencing reveals clonal diversity and ancestral inbreeding in the grapevine cultivar Chardonnay.</title>
        <authorList>
            <person name="Roach M.J."/>
            <person name="Johnson D.L."/>
            <person name="Bohlmann J."/>
            <person name="van Vuuren H.J."/>
            <person name="Jones S.J."/>
            <person name="Pretorius I.S."/>
            <person name="Schmidt S.A."/>
            <person name="Borneman A.R."/>
        </authorList>
    </citation>
    <scope>NUCLEOTIDE SEQUENCE [LARGE SCALE GENOMIC DNA]</scope>
    <source>
        <strain evidence="2">cv. Chardonnay</strain>
        <tissue evidence="1">Leaf</tissue>
    </source>
</reference>
<comment type="caution">
    <text evidence="1">The sequence shown here is derived from an EMBL/GenBank/DDBJ whole genome shotgun (WGS) entry which is preliminary data.</text>
</comment>
<dbReference type="EMBL" id="QGNW01001072">
    <property type="protein sequence ID" value="RVW56718.1"/>
    <property type="molecule type" value="Genomic_DNA"/>
</dbReference>
<gene>
    <name evidence="1" type="ORF">CK203_095733</name>
</gene>
<proteinExistence type="predicted"/>